<name>A0A9X2MIK5_9FIRM</name>
<evidence type="ECO:0000313" key="2">
    <source>
        <dbReference type="Proteomes" id="UP001142078"/>
    </source>
</evidence>
<comment type="caution">
    <text evidence="1">The sequence shown here is derived from an EMBL/GenBank/DDBJ whole genome shotgun (WGS) entry which is preliminary data.</text>
</comment>
<dbReference type="AlphaFoldDB" id="A0A9X2MIK5"/>
<dbReference type="RefSeq" id="WP_257490458.1">
    <property type="nucleotide sequence ID" value="NZ_JANJZL010000005.1"/>
</dbReference>
<accession>A0A9X2MIK5</accession>
<keyword evidence="2" id="KW-1185">Reference proteome</keyword>
<evidence type="ECO:0000313" key="1">
    <source>
        <dbReference type="EMBL" id="MCR2044314.1"/>
    </source>
</evidence>
<gene>
    <name evidence="1" type="ORF">NSA23_09300</name>
</gene>
<dbReference type="Proteomes" id="UP001142078">
    <property type="component" value="Unassembled WGS sequence"/>
</dbReference>
<organism evidence="1 2">
    <name type="scientific">Anaerosalibacter massiliensis</name>
    <dbReference type="NCBI Taxonomy" id="1347392"/>
    <lineage>
        <taxon>Bacteria</taxon>
        <taxon>Bacillati</taxon>
        <taxon>Bacillota</taxon>
        <taxon>Tissierellia</taxon>
        <taxon>Tissierellales</taxon>
        <taxon>Sporanaerobacteraceae</taxon>
        <taxon>Anaerosalibacter</taxon>
    </lineage>
</organism>
<proteinExistence type="predicted"/>
<sequence length="53" mass="6202">MLPLDFVVNISDDDPVRLLSRILNQLNYDELNLATPIKEESQQSQMKDEDRKL</sequence>
<dbReference type="EMBL" id="JANJZL010000005">
    <property type="protein sequence ID" value="MCR2044314.1"/>
    <property type="molecule type" value="Genomic_DNA"/>
</dbReference>
<reference evidence="1" key="1">
    <citation type="submission" date="2022-07" db="EMBL/GenBank/DDBJ databases">
        <title>Enhanced cultured diversity of the mouse gut microbiota enables custom-made synthetic communities.</title>
        <authorList>
            <person name="Afrizal A."/>
        </authorList>
    </citation>
    <scope>NUCLEOTIDE SEQUENCE</scope>
    <source>
        <strain evidence="1">DSM 29482</strain>
    </source>
</reference>
<protein>
    <submittedName>
        <fullName evidence="1">Uncharacterized protein</fullName>
    </submittedName>
</protein>